<evidence type="ECO:0000256" key="5">
    <source>
        <dbReference type="ARBA" id="ARBA00022990"/>
    </source>
</evidence>
<proteinExistence type="inferred from homology"/>
<protein>
    <recommendedName>
        <fullName evidence="12">Uracil-DNA glycosylase</fullName>
        <shortName evidence="12">UDG</shortName>
        <ecNumber evidence="12">3.2.2.27</ecNumber>
    </recommendedName>
</protein>
<dbReference type="SUPFAM" id="SSF52141">
    <property type="entry name" value="Uracil-DNA glycosylase-like"/>
    <property type="match status" value="1"/>
</dbReference>
<evidence type="ECO:0000256" key="7">
    <source>
        <dbReference type="ARBA" id="ARBA00023204"/>
    </source>
</evidence>
<evidence type="ECO:0000256" key="3">
    <source>
        <dbReference type="ARBA" id="ARBA00022763"/>
    </source>
</evidence>
<accession>A0A210QIM7</accession>
<comment type="subcellular location">
    <subcellularLocation>
        <location evidence="12">Mitochondrion</location>
    </subcellularLocation>
    <subcellularLocation>
        <location evidence="12">Nucleus</location>
    </subcellularLocation>
</comment>
<dbReference type="GO" id="GO:0005739">
    <property type="term" value="C:mitochondrion"/>
    <property type="evidence" value="ECO:0007669"/>
    <property type="project" value="UniProtKB-SubCell"/>
</dbReference>
<dbReference type="NCBIfam" id="TIGR00628">
    <property type="entry name" value="ung"/>
    <property type="match status" value="1"/>
</dbReference>
<feature type="domain" description="Uracil-DNA glycosylase-like" evidence="14">
    <location>
        <begin position="280"/>
        <end position="441"/>
    </location>
</feature>
<dbReference type="Pfam" id="PF03167">
    <property type="entry name" value="UDG"/>
    <property type="match status" value="1"/>
</dbReference>
<keyword evidence="3 12" id="KW-0227">DNA damage</keyword>
<keyword evidence="16" id="KW-1185">Reference proteome</keyword>
<dbReference type="Gene3D" id="3.40.470.10">
    <property type="entry name" value="Uracil-DNA glycosylase-like domain"/>
    <property type="match status" value="1"/>
</dbReference>
<comment type="catalytic activity">
    <reaction evidence="9">
        <text>a 2'-deoxyuridine in double-stranded DNA + H2O = a 2'-deoxyribose 5'-monophosphate in double-stranded DNA + uracil</text>
        <dbReference type="Rhea" id="RHEA:81455"/>
        <dbReference type="Rhea" id="RHEA-COMP:14231"/>
        <dbReference type="Rhea" id="RHEA-COMP:17071"/>
        <dbReference type="ChEBI" id="CHEBI:15377"/>
        <dbReference type="ChEBI" id="CHEBI:17568"/>
        <dbReference type="ChEBI" id="CHEBI:133902"/>
        <dbReference type="ChEBI" id="CHEBI:139095"/>
    </reaction>
    <physiologicalReaction direction="left-to-right" evidence="9">
        <dbReference type="Rhea" id="RHEA:81456"/>
    </physiologicalReaction>
</comment>
<dbReference type="PANTHER" id="PTHR11264:SF0">
    <property type="entry name" value="URACIL-DNA GLYCOSYLASE"/>
    <property type="match status" value="1"/>
</dbReference>
<dbReference type="PANTHER" id="PTHR11264">
    <property type="entry name" value="URACIL-DNA GLYCOSYLASE"/>
    <property type="match status" value="1"/>
</dbReference>
<dbReference type="NCBIfam" id="NF003588">
    <property type="entry name" value="PRK05254.1-1"/>
    <property type="match status" value="1"/>
</dbReference>
<comment type="caution">
    <text evidence="15">The sequence shown here is derived from an EMBL/GenBank/DDBJ whole genome shotgun (WGS) entry which is preliminary data.</text>
</comment>
<comment type="subunit">
    <text evidence="11">Interacts with RPA2 subunit of the RPA trimer; this interaction mediates UNG2 recruitment to RPA-coated single-stranded DNA at stalled replication forks. Interacts with PCNA; this interaction mediates UNG2 recruitment to S-phase replication foci. Interacts (via N-terminus) with FAM72A.</text>
</comment>
<evidence type="ECO:0000256" key="12">
    <source>
        <dbReference type="HAMAP-Rule" id="MF_03166"/>
    </source>
</evidence>
<evidence type="ECO:0000313" key="16">
    <source>
        <dbReference type="Proteomes" id="UP000242188"/>
    </source>
</evidence>
<dbReference type="STRING" id="6573.A0A210QIM7"/>
<dbReference type="InterPro" id="IPR018085">
    <property type="entry name" value="Ura-DNA_Glyclase_AS"/>
</dbReference>
<evidence type="ECO:0000313" key="15">
    <source>
        <dbReference type="EMBL" id="OWF48536.1"/>
    </source>
</evidence>
<dbReference type="NCBIfam" id="NF003592">
    <property type="entry name" value="PRK05254.1-5"/>
    <property type="match status" value="1"/>
</dbReference>
<keyword evidence="4 12" id="KW-0378">Hydrolase</keyword>
<evidence type="ECO:0000256" key="4">
    <source>
        <dbReference type="ARBA" id="ARBA00022801"/>
    </source>
</evidence>
<dbReference type="AlphaFoldDB" id="A0A210QIM7"/>
<evidence type="ECO:0000256" key="8">
    <source>
        <dbReference type="ARBA" id="ARBA00023242"/>
    </source>
</evidence>
<comment type="similarity">
    <text evidence="1 12">Belongs to the uracil-DNA glycosylase (UDG) superfamily. UNG family.</text>
</comment>
<keyword evidence="8 12" id="KW-0539">Nucleus</keyword>
<dbReference type="NCBIfam" id="NF003589">
    <property type="entry name" value="PRK05254.1-2"/>
    <property type="match status" value="1"/>
</dbReference>
<name>A0A210QIM7_MIZYE</name>
<dbReference type="OrthoDB" id="10031947at2759"/>
<dbReference type="GO" id="GO:0097510">
    <property type="term" value="P:base-excision repair, AP site formation via deaminated base removal"/>
    <property type="evidence" value="ECO:0007669"/>
    <property type="project" value="TreeGrafter"/>
</dbReference>
<evidence type="ECO:0000259" key="14">
    <source>
        <dbReference type="SMART" id="SM00986"/>
    </source>
</evidence>
<sequence>MMNYTNQGVGYLDGYAGGFHPQGVMSQMSMLTRASAPSYGQSGLGVTDAGLEADFCGLLAPIFQRANLKEFKMALAQSLQRFERSMQSHNSLAMTSTVCSLTYSTNKQSGQIFPPGIRVDPLAAYCNDVLSTFYKLHPCAPVSLACDIGDGRLNVLLQNSGIPLASYRAEEATFQFCQVYATNLLRYLNKCLQLLIPPATLAQILCVTLTDLDKMKQEQNRQALIVDIGSSWDFILKGEFSEPYFQELANYIAEERSKGAIYPLTHQVFPPAHQVFSWTQFCTPESVKVVILGQDPYHEPNQAHGLCFSVQTGAKIPPSLENIYKELKNDIEGFQHPGHGCLIGWAAQGVLLLNSCLTVGHGQANSHRNRGWEKFTDAVISWLNKNRTGLVFILWGSYAQKKGLCIDKMKHCVLQGVHPSPLSAYRGFYGCNHFSMCNAVLEANGKTPIDWTWLPQQY</sequence>
<keyword evidence="2" id="KW-0597">Phosphoprotein</keyword>
<organism evidence="15 16">
    <name type="scientific">Mizuhopecten yessoensis</name>
    <name type="common">Japanese scallop</name>
    <name type="synonym">Patinopecten yessoensis</name>
    <dbReference type="NCBI Taxonomy" id="6573"/>
    <lineage>
        <taxon>Eukaryota</taxon>
        <taxon>Metazoa</taxon>
        <taxon>Spiralia</taxon>
        <taxon>Lophotrochozoa</taxon>
        <taxon>Mollusca</taxon>
        <taxon>Bivalvia</taxon>
        <taxon>Autobranchia</taxon>
        <taxon>Pteriomorphia</taxon>
        <taxon>Pectinida</taxon>
        <taxon>Pectinoidea</taxon>
        <taxon>Pectinidae</taxon>
        <taxon>Mizuhopecten</taxon>
    </lineage>
</organism>
<dbReference type="NCBIfam" id="NF003591">
    <property type="entry name" value="PRK05254.1-4"/>
    <property type="match status" value="1"/>
</dbReference>
<evidence type="ECO:0000256" key="9">
    <source>
        <dbReference type="ARBA" id="ARBA00052069"/>
    </source>
</evidence>
<evidence type="ECO:0000256" key="11">
    <source>
        <dbReference type="ARBA" id="ARBA00064140"/>
    </source>
</evidence>
<dbReference type="InterPro" id="IPR036895">
    <property type="entry name" value="Uracil-DNA_glycosylase-like_sf"/>
</dbReference>
<evidence type="ECO:0000256" key="13">
    <source>
        <dbReference type="PROSITE-ProRule" id="PRU10072"/>
    </source>
</evidence>
<evidence type="ECO:0000256" key="1">
    <source>
        <dbReference type="ARBA" id="ARBA00008184"/>
    </source>
</evidence>
<dbReference type="GO" id="GO:0005654">
    <property type="term" value="C:nucleoplasm"/>
    <property type="evidence" value="ECO:0007669"/>
    <property type="project" value="UniProtKB-ARBA"/>
</dbReference>
<keyword evidence="7 12" id="KW-0234">DNA repair</keyword>
<gene>
    <name evidence="15" type="ORF">KP79_PYT01179</name>
</gene>
<dbReference type="HAMAP" id="MF_00148">
    <property type="entry name" value="UDG"/>
    <property type="match status" value="1"/>
</dbReference>
<evidence type="ECO:0000256" key="6">
    <source>
        <dbReference type="ARBA" id="ARBA00023128"/>
    </source>
</evidence>
<reference evidence="15 16" key="1">
    <citation type="journal article" date="2017" name="Nat. Ecol. Evol.">
        <title>Scallop genome provides insights into evolution of bilaterian karyotype and development.</title>
        <authorList>
            <person name="Wang S."/>
            <person name="Zhang J."/>
            <person name="Jiao W."/>
            <person name="Li J."/>
            <person name="Xun X."/>
            <person name="Sun Y."/>
            <person name="Guo X."/>
            <person name="Huan P."/>
            <person name="Dong B."/>
            <person name="Zhang L."/>
            <person name="Hu X."/>
            <person name="Sun X."/>
            <person name="Wang J."/>
            <person name="Zhao C."/>
            <person name="Wang Y."/>
            <person name="Wang D."/>
            <person name="Huang X."/>
            <person name="Wang R."/>
            <person name="Lv J."/>
            <person name="Li Y."/>
            <person name="Zhang Z."/>
            <person name="Liu B."/>
            <person name="Lu W."/>
            <person name="Hui Y."/>
            <person name="Liang J."/>
            <person name="Zhou Z."/>
            <person name="Hou R."/>
            <person name="Li X."/>
            <person name="Liu Y."/>
            <person name="Li H."/>
            <person name="Ning X."/>
            <person name="Lin Y."/>
            <person name="Zhao L."/>
            <person name="Xing Q."/>
            <person name="Dou J."/>
            <person name="Li Y."/>
            <person name="Mao J."/>
            <person name="Guo H."/>
            <person name="Dou H."/>
            <person name="Li T."/>
            <person name="Mu C."/>
            <person name="Jiang W."/>
            <person name="Fu Q."/>
            <person name="Fu X."/>
            <person name="Miao Y."/>
            <person name="Liu J."/>
            <person name="Yu Q."/>
            <person name="Li R."/>
            <person name="Liao H."/>
            <person name="Li X."/>
            <person name="Kong Y."/>
            <person name="Jiang Z."/>
            <person name="Chourrout D."/>
            <person name="Li R."/>
            <person name="Bao Z."/>
        </authorList>
    </citation>
    <scope>NUCLEOTIDE SEQUENCE [LARGE SCALE GENOMIC DNA]</scope>
    <source>
        <strain evidence="15 16">PY_sf001</strain>
    </source>
</reference>
<dbReference type="Proteomes" id="UP000242188">
    <property type="component" value="Unassembled WGS sequence"/>
</dbReference>
<dbReference type="SMART" id="SM00987">
    <property type="entry name" value="UreE_C"/>
    <property type="match status" value="1"/>
</dbReference>
<evidence type="ECO:0000256" key="10">
    <source>
        <dbReference type="ARBA" id="ARBA00052828"/>
    </source>
</evidence>
<dbReference type="EC" id="3.2.2.27" evidence="12"/>
<comment type="catalytic activity">
    <reaction evidence="10">
        <text>a 2'-deoxyuridine in single-stranded DNA + H2O = a 2'-deoxyribose 5'-monophosphate in single-stranded DNA + uracil</text>
        <dbReference type="Rhea" id="RHEA:81459"/>
        <dbReference type="Rhea" id="RHEA-COMP:12847"/>
        <dbReference type="Rhea" id="RHEA-COMP:19684"/>
        <dbReference type="ChEBI" id="CHEBI:15377"/>
        <dbReference type="ChEBI" id="CHEBI:17568"/>
        <dbReference type="ChEBI" id="CHEBI:133902"/>
        <dbReference type="ChEBI" id="CHEBI:139095"/>
    </reaction>
    <physiologicalReaction direction="left-to-right" evidence="10">
        <dbReference type="Rhea" id="RHEA:81460"/>
    </physiologicalReaction>
</comment>
<keyword evidence="5" id="KW-0007">Acetylation</keyword>
<comment type="function">
    <text evidence="12">Excises uracil residues from the DNA which can arise as a result of misincorporation of dUMP residues by DNA polymerase or due to deamination of cytosine.</text>
</comment>
<dbReference type="PROSITE" id="PS00130">
    <property type="entry name" value="U_DNA_GLYCOSYLASE"/>
    <property type="match status" value="1"/>
</dbReference>
<keyword evidence="6 12" id="KW-0496">Mitochondrion</keyword>
<comment type="catalytic activity">
    <reaction evidence="12">
        <text>Hydrolyzes single-stranded DNA or mismatched double-stranded DNA and polynucleotides, releasing free uracil.</text>
        <dbReference type="EC" id="3.2.2.27"/>
    </reaction>
</comment>
<dbReference type="SMART" id="SM00986">
    <property type="entry name" value="UDG"/>
    <property type="match status" value="1"/>
</dbReference>
<dbReference type="InterPro" id="IPR005122">
    <property type="entry name" value="Uracil-DNA_glycosylase-like"/>
</dbReference>
<evidence type="ECO:0000256" key="2">
    <source>
        <dbReference type="ARBA" id="ARBA00022553"/>
    </source>
</evidence>
<dbReference type="CDD" id="cd10027">
    <property type="entry name" value="UDG-F1-like"/>
    <property type="match status" value="1"/>
</dbReference>
<dbReference type="InterPro" id="IPR002043">
    <property type="entry name" value="UDG_fam1"/>
</dbReference>
<dbReference type="EMBL" id="NEDP02003503">
    <property type="protein sequence ID" value="OWF48536.1"/>
    <property type="molecule type" value="Genomic_DNA"/>
</dbReference>
<dbReference type="GO" id="GO:0004844">
    <property type="term" value="F:uracil DNA N-glycosylase activity"/>
    <property type="evidence" value="ECO:0007669"/>
    <property type="project" value="UniProtKB-UniRule"/>
</dbReference>
<feature type="active site" description="Proton acceptor" evidence="12 13">
    <location>
        <position position="295"/>
    </location>
</feature>
<dbReference type="FunFam" id="3.40.470.10:FF:000004">
    <property type="entry name" value="Uracil-DNA glycosylase"/>
    <property type="match status" value="1"/>
</dbReference>